<protein>
    <submittedName>
        <fullName evidence="3">Uncharacterized protein</fullName>
    </submittedName>
</protein>
<keyword evidence="1" id="KW-0175">Coiled coil</keyword>
<organism evidence="3 4">
    <name type="scientific">Streptomyces boncukensis</name>
    <dbReference type="NCBI Taxonomy" id="2711219"/>
    <lineage>
        <taxon>Bacteria</taxon>
        <taxon>Bacillati</taxon>
        <taxon>Actinomycetota</taxon>
        <taxon>Actinomycetes</taxon>
        <taxon>Kitasatosporales</taxon>
        <taxon>Streptomycetaceae</taxon>
        <taxon>Streptomyces</taxon>
    </lineage>
</organism>
<evidence type="ECO:0000256" key="2">
    <source>
        <dbReference type="SAM" id="Phobius"/>
    </source>
</evidence>
<dbReference type="AlphaFoldDB" id="A0A6G4WS12"/>
<reference evidence="3 4" key="1">
    <citation type="submission" date="2020-02" db="EMBL/GenBank/DDBJ databases">
        <title>Whole-genome analyses of novel actinobacteria.</title>
        <authorList>
            <person name="Sahin N."/>
            <person name="Tatar D."/>
        </authorList>
    </citation>
    <scope>NUCLEOTIDE SEQUENCE [LARGE SCALE GENOMIC DNA]</scope>
    <source>
        <strain evidence="3 4">SB3404</strain>
    </source>
</reference>
<feature type="transmembrane region" description="Helical" evidence="2">
    <location>
        <begin position="77"/>
        <end position="96"/>
    </location>
</feature>
<dbReference type="Proteomes" id="UP000477722">
    <property type="component" value="Unassembled WGS sequence"/>
</dbReference>
<gene>
    <name evidence="3" type="ORF">G5C65_04530</name>
</gene>
<keyword evidence="4" id="KW-1185">Reference proteome</keyword>
<dbReference type="RefSeq" id="WP_165297291.1">
    <property type="nucleotide sequence ID" value="NZ_JAAKZZ010000025.1"/>
</dbReference>
<sequence>MTDQHPEIAVELERLRGAVEVGFARVDGSLALLVQRSDQSEQRLADHEQRLDAVERGETERQKRHEARLDALERARWPLPSVAALAALAGLLLSLWQTTH</sequence>
<accession>A0A6G4WS12</accession>
<feature type="coiled-coil region" evidence="1">
    <location>
        <begin position="30"/>
        <end position="57"/>
    </location>
</feature>
<name>A0A6G4WS12_9ACTN</name>
<evidence type="ECO:0000256" key="1">
    <source>
        <dbReference type="SAM" id="Coils"/>
    </source>
</evidence>
<dbReference type="EMBL" id="JAAKZZ010000025">
    <property type="protein sequence ID" value="NGO67632.1"/>
    <property type="molecule type" value="Genomic_DNA"/>
</dbReference>
<keyword evidence="2" id="KW-0472">Membrane</keyword>
<keyword evidence="2" id="KW-1133">Transmembrane helix</keyword>
<evidence type="ECO:0000313" key="4">
    <source>
        <dbReference type="Proteomes" id="UP000477722"/>
    </source>
</evidence>
<comment type="caution">
    <text evidence="3">The sequence shown here is derived from an EMBL/GenBank/DDBJ whole genome shotgun (WGS) entry which is preliminary data.</text>
</comment>
<proteinExistence type="predicted"/>
<evidence type="ECO:0000313" key="3">
    <source>
        <dbReference type="EMBL" id="NGO67632.1"/>
    </source>
</evidence>
<keyword evidence="2" id="KW-0812">Transmembrane</keyword>